<dbReference type="EMBL" id="LJFS01000036">
    <property type="protein sequence ID" value="KPG28109.1"/>
    <property type="molecule type" value="Genomic_DNA"/>
</dbReference>
<evidence type="ECO:0000259" key="1">
    <source>
        <dbReference type="PROSITE" id="PS50943"/>
    </source>
</evidence>
<dbReference type="Gene3D" id="1.10.260.40">
    <property type="entry name" value="lambda repressor-like DNA-binding domains"/>
    <property type="match status" value="1"/>
</dbReference>
<sequence>MAGTPQNKIAESAGVSPSQVSRWLRGVTVPSEKTVRQLVAGLGLSEHEAMTAAGHLLESLPAPPAPASSVPAPKPSVALPGFGAESHSGVMDFFYRGAKTRHLAQILLQARHGLLSPDWRDHLFSYAARWAPESANASAEAVAIAELQSRPIEPWEPHQAPWRQALDSWYLAARENAAEEYANMVRHHLEQVATGEHLARVYSHNNRLGVVILNSVAPLDIQRDRSREMNERLYLANRTKLTALYLAGLSAGGLDVDWKTWYRGEVEKWPEGHPGRPRHLLEARNPLAASLPEYWGWPDDTSSIPAPPATDIVGLSALQPGDRLIAIQRYGPGGEVARYPEGWVIKDPAAVVDGIERIEFDEVDFDLWKGAHYGNESLFHIQRPST</sequence>
<keyword evidence="3" id="KW-1185">Reference proteome</keyword>
<evidence type="ECO:0000313" key="2">
    <source>
        <dbReference type="EMBL" id="KPG28109.1"/>
    </source>
</evidence>
<accession>A0ABR5LMD5</accession>
<dbReference type="Pfam" id="PF01381">
    <property type="entry name" value="HTH_3"/>
    <property type="match status" value="1"/>
</dbReference>
<dbReference type="InterPro" id="IPR001387">
    <property type="entry name" value="Cro/C1-type_HTH"/>
</dbReference>
<evidence type="ECO:0000313" key="3">
    <source>
        <dbReference type="Proteomes" id="UP000037962"/>
    </source>
</evidence>
<comment type="caution">
    <text evidence="2">The sequence shown here is derived from an EMBL/GenBank/DDBJ whole genome shotgun (WGS) entry which is preliminary data.</text>
</comment>
<gene>
    <name evidence="2" type="ORF">AN912_22275</name>
</gene>
<dbReference type="InterPro" id="IPR010982">
    <property type="entry name" value="Lambda_DNA-bd_dom_sf"/>
</dbReference>
<dbReference type="CDD" id="cd00093">
    <property type="entry name" value="HTH_XRE"/>
    <property type="match status" value="1"/>
</dbReference>
<name>A0ABR5LMD5_9MYCO</name>
<reference evidence="2 3" key="1">
    <citation type="submission" date="2015-09" db="EMBL/GenBank/DDBJ databases">
        <title>Genome Sequences of Mycobacterium immunogenum Isolates, Recuperated from a Chloraminated Drinking Water Distribution System Simulator Subjected to Episodes of Nitrification.</title>
        <authorList>
            <person name="Gomez-Alvarez V."/>
            <person name="Revetta R.P."/>
        </authorList>
    </citation>
    <scope>NUCLEOTIDE SEQUENCE [LARGE SCALE GENOMIC DNA]</scope>
    <source>
        <strain evidence="2 3">H076</strain>
    </source>
</reference>
<dbReference type="Proteomes" id="UP000037962">
    <property type="component" value="Unassembled WGS sequence"/>
</dbReference>
<protein>
    <recommendedName>
        <fullName evidence="1">HTH cro/C1-type domain-containing protein</fullName>
    </recommendedName>
</protein>
<dbReference type="PROSITE" id="PS50943">
    <property type="entry name" value="HTH_CROC1"/>
    <property type="match status" value="1"/>
</dbReference>
<dbReference type="SUPFAM" id="SSF47413">
    <property type="entry name" value="lambda repressor-like DNA-binding domains"/>
    <property type="match status" value="1"/>
</dbReference>
<feature type="domain" description="HTH cro/C1-type" evidence="1">
    <location>
        <begin position="6"/>
        <end position="49"/>
    </location>
</feature>
<organism evidence="2 3">
    <name type="scientific">Mycobacteroides immunogenum</name>
    <dbReference type="NCBI Taxonomy" id="83262"/>
    <lineage>
        <taxon>Bacteria</taxon>
        <taxon>Bacillati</taxon>
        <taxon>Actinomycetota</taxon>
        <taxon>Actinomycetes</taxon>
        <taxon>Mycobacteriales</taxon>
        <taxon>Mycobacteriaceae</taxon>
        <taxon>Mycobacteroides</taxon>
    </lineage>
</organism>
<proteinExistence type="predicted"/>